<keyword evidence="1" id="KW-1133">Transmembrane helix</keyword>
<gene>
    <name evidence="4" type="ORF">EV385_0323</name>
</gene>
<dbReference type="SUPFAM" id="SSF141868">
    <property type="entry name" value="EAL domain-like"/>
    <property type="match status" value="1"/>
</dbReference>
<reference evidence="4 5" key="1">
    <citation type="submission" date="2019-02" db="EMBL/GenBank/DDBJ databases">
        <title>Sequencing the genomes of 1000 actinobacteria strains.</title>
        <authorList>
            <person name="Klenk H.-P."/>
        </authorList>
    </citation>
    <scope>NUCLEOTIDE SEQUENCE [LARGE SCALE GENOMIC DNA]</scope>
    <source>
        <strain evidence="4 5">DSM 45162</strain>
    </source>
</reference>
<dbReference type="Proteomes" id="UP000292564">
    <property type="component" value="Unassembled WGS sequence"/>
</dbReference>
<evidence type="ECO:0000313" key="4">
    <source>
        <dbReference type="EMBL" id="RZU48606.1"/>
    </source>
</evidence>
<feature type="domain" description="EAL" evidence="2">
    <location>
        <begin position="500"/>
        <end position="756"/>
    </location>
</feature>
<dbReference type="InterPro" id="IPR052155">
    <property type="entry name" value="Biofilm_reg_signaling"/>
</dbReference>
<dbReference type="Gene3D" id="3.20.20.450">
    <property type="entry name" value="EAL domain"/>
    <property type="match status" value="1"/>
</dbReference>
<dbReference type="EMBL" id="SHKY01000001">
    <property type="protein sequence ID" value="RZU48606.1"/>
    <property type="molecule type" value="Genomic_DNA"/>
</dbReference>
<dbReference type="RefSeq" id="WP_242624638.1">
    <property type="nucleotide sequence ID" value="NZ_SHKY01000001.1"/>
</dbReference>
<evidence type="ECO:0000259" key="3">
    <source>
        <dbReference type="PROSITE" id="PS50887"/>
    </source>
</evidence>
<comment type="caution">
    <text evidence="4">The sequence shown here is derived from an EMBL/GenBank/DDBJ whole genome shotgun (WGS) entry which is preliminary data.</text>
</comment>
<dbReference type="InterPro" id="IPR000160">
    <property type="entry name" value="GGDEF_dom"/>
</dbReference>
<dbReference type="InterPro" id="IPR043128">
    <property type="entry name" value="Rev_trsase/Diguanyl_cyclase"/>
</dbReference>
<dbReference type="InterPro" id="IPR001633">
    <property type="entry name" value="EAL_dom"/>
</dbReference>
<dbReference type="PROSITE" id="PS50883">
    <property type="entry name" value="EAL"/>
    <property type="match status" value="1"/>
</dbReference>
<proteinExistence type="predicted"/>
<sequence>MQSTVPPTTGRRYAPWLLFAVAGLTATAVYVADLSETASLLAFAVIGIGAVTACFAGPRRFGAEPRAAWLLMGAACLAFLVGVVVRPWAATQPHPQDLLGDAATIPGYLLLGVFFVILLRARQSVERHAVLDGLIVCLAGGLASALLLAAPAAAVAGRPPIESVLAGLYPLFDVVLLLLVVNLTFTATNWPVSLVTLLGTMVLMMTGDLAYAIIGVAGKTYTSPLMDVPFLLAYVLLGVTALHPSVVQLSRAARRPVQAWSGHRMALLAPAICVPFVLLVAVGARSPWHRLTIAVGGAAIVVLLLARAVSAVQAQVAAELHSEHQAVTDPLTGLPNRRMISERIAHLVEQTPPDGPHRVWVYYLDLDGFKWVNDSWGHDTGDQLVIEVATRLRAALPPTVTLARVGGDEFVLAYVGEQAGALRMVEDVQVCFARPLPVRDTEVVITASVGIAHAAGDPNPAVTAEALLRDADTAMYRSKAEGPGRSTLFDVSMHNRVRERIELEAALRTALARGELRVAYQPIVNLETGQPLGAEALVRWEHPERGNISPATFIPIAEDAGLIGSIGTWVRNQAMSQLARWRADGTVADDFYLSVNVSPRQLTDANLPLIVSAELLRYGVPAGALALEMTESVMVDGSSVTSQVLFELRELGLRLLVDDFGTGFSALGYLRRFPVTGVKIDRSFVSGLGESVEDEEIVRAVVAMSRALGLSIVAEGVETPTQRDALAAVGVRQGQGWLWGRAMAPDEFVASVRAVASAINRDQLAAGNS</sequence>
<name>A0A4V2G6H3_9ACTN</name>
<dbReference type="NCBIfam" id="TIGR00254">
    <property type="entry name" value="GGDEF"/>
    <property type="match status" value="1"/>
</dbReference>
<feature type="transmembrane region" description="Helical" evidence="1">
    <location>
        <begin position="68"/>
        <end position="90"/>
    </location>
</feature>
<evidence type="ECO:0000256" key="1">
    <source>
        <dbReference type="SAM" id="Phobius"/>
    </source>
</evidence>
<dbReference type="Gene3D" id="3.30.70.270">
    <property type="match status" value="1"/>
</dbReference>
<protein>
    <submittedName>
        <fullName evidence="4">Diguanylate cyclase (GGDEF)-like protein</fullName>
    </submittedName>
</protein>
<dbReference type="PANTHER" id="PTHR44757:SF2">
    <property type="entry name" value="BIOFILM ARCHITECTURE MAINTENANCE PROTEIN MBAA"/>
    <property type="match status" value="1"/>
</dbReference>
<accession>A0A4V2G6H3</accession>
<feature type="domain" description="GGDEF" evidence="3">
    <location>
        <begin position="357"/>
        <end position="491"/>
    </location>
</feature>
<feature type="transmembrane region" description="Helical" evidence="1">
    <location>
        <begin position="38"/>
        <end position="56"/>
    </location>
</feature>
<evidence type="ECO:0000313" key="5">
    <source>
        <dbReference type="Proteomes" id="UP000292564"/>
    </source>
</evidence>
<keyword evidence="5" id="KW-1185">Reference proteome</keyword>
<feature type="transmembrane region" description="Helical" evidence="1">
    <location>
        <begin position="102"/>
        <end position="121"/>
    </location>
</feature>
<evidence type="ECO:0000259" key="2">
    <source>
        <dbReference type="PROSITE" id="PS50883"/>
    </source>
</evidence>
<feature type="transmembrane region" description="Helical" evidence="1">
    <location>
        <begin position="168"/>
        <end position="187"/>
    </location>
</feature>
<dbReference type="SUPFAM" id="SSF55073">
    <property type="entry name" value="Nucleotide cyclase"/>
    <property type="match status" value="1"/>
</dbReference>
<organism evidence="4 5">
    <name type="scientific">Krasilnikovia cinnamomea</name>
    <dbReference type="NCBI Taxonomy" id="349313"/>
    <lineage>
        <taxon>Bacteria</taxon>
        <taxon>Bacillati</taxon>
        <taxon>Actinomycetota</taxon>
        <taxon>Actinomycetes</taxon>
        <taxon>Micromonosporales</taxon>
        <taxon>Micromonosporaceae</taxon>
        <taxon>Krasilnikovia</taxon>
    </lineage>
</organism>
<dbReference type="PROSITE" id="PS50887">
    <property type="entry name" value="GGDEF"/>
    <property type="match status" value="1"/>
</dbReference>
<dbReference type="CDD" id="cd01948">
    <property type="entry name" value="EAL"/>
    <property type="match status" value="1"/>
</dbReference>
<feature type="transmembrane region" description="Helical" evidence="1">
    <location>
        <begin position="194"/>
        <end position="218"/>
    </location>
</feature>
<keyword evidence="1" id="KW-0812">Transmembrane</keyword>
<dbReference type="PANTHER" id="PTHR44757">
    <property type="entry name" value="DIGUANYLATE CYCLASE DGCP"/>
    <property type="match status" value="1"/>
</dbReference>
<feature type="transmembrane region" description="Helical" evidence="1">
    <location>
        <begin position="265"/>
        <end position="282"/>
    </location>
</feature>
<dbReference type="Pfam" id="PF00563">
    <property type="entry name" value="EAL"/>
    <property type="match status" value="1"/>
</dbReference>
<dbReference type="CDD" id="cd01949">
    <property type="entry name" value="GGDEF"/>
    <property type="match status" value="1"/>
</dbReference>
<dbReference type="InterPro" id="IPR029787">
    <property type="entry name" value="Nucleotide_cyclase"/>
</dbReference>
<dbReference type="SMART" id="SM00052">
    <property type="entry name" value="EAL"/>
    <property type="match status" value="1"/>
</dbReference>
<dbReference type="Pfam" id="PF00990">
    <property type="entry name" value="GGDEF"/>
    <property type="match status" value="1"/>
</dbReference>
<keyword evidence="1" id="KW-0472">Membrane</keyword>
<dbReference type="AlphaFoldDB" id="A0A4V2G6H3"/>
<feature type="transmembrane region" description="Helical" evidence="1">
    <location>
        <begin position="12"/>
        <end position="32"/>
    </location>
</feature>
<feature type="transmembrane region" description="Helical" evidence="1">
    <location>
        <begin position="133"/>
        <end position="156"/>
    </location>
</feature>
<dbReference type="InterPro" id="IPR035919">
    <property type="entry name" value="EAL_sf"/>
</dbReference>
<dbReference type="SMART" id="SM00267">
    <property type="entry name" value="GGDEF"/>
    <property type="match status" value="1"/>
</dbReference>
<feature type="transmembrane region" description="Helical" evidence="1">
    <location>
        <begin position="230"/>
        <end position="253"/>
    </location>
</feature>